<feature type="domain" description="Protein kinase" evidence="12">
    <location>
        <begin position="4"/>
        <end position="267"/>
    </location>
</feature>
<evidence type="ECO:0000256" key="2">
    <source>
        <dbReference type="ARBA" id="ARBA00012513"/>
    </source>
</evidence>
<dbReference type="InterPro" id="IPR011009">
    <property type="entry name" value="Kinase-like_dom_sf"/>
</dbReference>
<evidence type="ECO:0000313" key="14">
    <source>
        <dbReference type="Proteomes" id="UP001066276"/>
    </source>
</evidence>
<evidence type="ECO:0000256" key="11">
    <source>
        <dbReference type="SAM" id="MobiDB-lite"/>
    </source>
</evidence>
<organism evidence="13 14">
    <name type="scientific">Pleurodeles waltl</name>
    <name type="common">Iberian ribbed newt</name>
    <dbReference type="NCBI Taxonomy" id="8319"/>
    <lineage>
        <taxon>Eukaryota</taxon>
        <taxon>Metazoa</taxon>
        <taxon>Chordata</taxon>
        <taxon>Craniata</taxon>
        <taxon>Vertebrata</taxon>
        <taxon>Euteleostomi</taxon>
        <taxon>Amphibia</taxon>
        <taxon>Batrachia</taxon>
        <taxon>Caudata</taxon>
        <taxon>Salamandroidea</taxon>
        <taxon>Salamandridae</taxon>
        <taxon>Pleurodelinae</taxon>
        <taxon>Pleurodeles</taxon>
    </lineage>
</organism>
<evidence type="ECO:0000256" key="10">
    <source>
        <dbReference type="PROSITE-ProRule" id="PRU10141"/>
    </source>
</evidence>
<dbReference type="Pfam" id="PF00069">
    <property type="entry name" value="Pkinase"/>
    <property type="match status" value="1"/>
</dbReference>
<protein>
    <recommendedName>
        <fullName evidence="2">non-specific serine/threonine protein kinase</fullName>
        <ecNumber evidence="2">2.7.11.1</ecNumber>
    </recommendedName>
</protein>
<dbReference type="AlphaFoldDB" id="A0AAV7MFD0"/>
<dbReference type="PROSITE" id="PS50011">
    <property type="entry name" value="PROTEIN_KINASE_DOM"/>
    <property type="match status" value="1"/>
</dbReference>
<sequence length="503" mass="56777">MDKYENILSLGRGASAEVFLMKNVENNKYYAVKRIKTDPKTKIKSKESVLQEATILKKLKHPHIVTCHEHFSDKEDEHIFIVEDYCDGGTLDDHIKSRNGSYYPEDTVMEWFVQLAMAVQYIHSMKILHRDIKTSNVFLTKKGMVKLGDFGISKILNSTLDMASTCVGTPFYLSPELCQDVPYSSKSDIWALGCLLFEICALKPAFEAMNLVSLFYKIVKGKYSDVPKCYSECMHNLIKTILDKCPEKRPTASAILNILFVQEHLRLFIEKQEAQLVKNNHLVSKTKEGDIVGIELLGNRSKTSMGHCNQTLEKCRSKSAPPGVNTLNAEECDNSDQDEISSRGDKSEYSEDFDEPGSLSSTEEILEAESPIPSRAGEIPEEIDLIDDVDFNDYPDDFEEEGGNTLEDVVTNARIAMEVEADDEAFHEDLKDLEVSSTLSATLKTLQERCIGDVGQTLYEEIACQFQNGLSPEDLQPQFEHRMGTDHLETCYLIFNMDQESTS</sequence>
<dbReference type="InterPro" id="IPR000719">
    <property type="entry name" value="Prot_kinase_dom"/>
</dbReference>
<comment type="catalytic activity">
    <reaction evidence="8">
        <text>L-threonyl-[protein] + ATP = O-phospho-L-threonyl-[protein] + ADP + H(+)</text>
        <dbReference type="Rhea" id="RHEA:46608"/>
        <dbReference type="Rhea" id="RHEA-COMP:11060"/>
        <dbReference type="Rhea" id="RHEA-COMP:11605"/>
        <dbReference type="ChEBI" id="CHEBI:15378"/>
        <dbReference type="ChEBI" id="CHEBI:30013"/>
        <dbReference type="ChEBI" id="CHEBI:30616"/>
        <dbReference type="ChEBI" id="CHEBI:61977"/>
        <dbReference type="ChEBI" id="CHEBI:456216"/>
        <dbReference type="EC" id="2.7.11.1"/>
    </reaction>
</comment>
<name>A0AAV7MFD0_PLEWA</name>
<keyword evidence="7 10" id="KW-0067">ATP-binding</keyword>
<keyword evidence="5 10" id="KW-0547">Nucleotide-binding</keyword>
<evidence type="ECO:0000256" key="8">
    <source>
        <dbReference type="ARBA" id="ARBA00047899"/>
    </source>
</evidence>
<dbReference type="SMART" id="SM00220">
    <property type="entry name" value="S_TKc"/>
    <property type="match status" value="1"/>
</dbReference>
<comment type="catalytic activity">
    <reaction evidence="9">
        <text>L-seryl-[protein] + ATP = O-phospho-L-seryl-[protein] + ADP + H(+)</text>
        <dbReference type="Rhea" id="RHEA:17989"/>
        <dbReference type="Rhea" id="RHEA-COMP:9863"/>
        <dbReference type="Rhea" id="RHEA-COMP:11604"/>
        <dbReference type="ChEBI" id="CHEBI:15378"/>
        <dbReference type="ChEBI" id="CHEBI:29999"/>
        <dbReference type="ChEBI" id="CHEBI:30616"/>
        <dbReference type="ChEBI" id="CHEBI:83421"/>
        <dbReference type="ChEBI" id="CHEBI:456216"/>
        <dbReference type="EC" id="2.7.11.1"/>
    </reaction>
</comment>
<evidence type="ECO:0000256" key="1">
    <source>
        <dbReference type="ARBA" id="ARBA00010886"/>
    </source>
</evidence>
<keyword evidence="14" id="KW-1185">Reference proteome</keyword>
<reference evidence="13" key="1">
    <citation type="journal article" date="2022" name="bioRxiv">
        <title>Sequencing and chromosome-scale assembly of the giantPleurodeles waltlgenome.</title>
        <authorList>
            <person name="Brown T."/>
            <person name="Elewa A."/>
            <person name="Iarovenko S."/>
            <person name="Subramanian E."/>
            <person name="Araus A.J."/>
            <person name="Petzold A."/>
            <person name="Susuki M."/>
            <person name="Suzuki K.-i.T."/>
            <person name="Hayashi T."/>
            <person name="Toyoda A."/>
            <person name="Oliveira C."/>
            <person name="Osipova E."/>
            <person name="Leigh N.D."/>
            <person name="Simon A."/>
            <person name="Yun M.H."/>
        </authorList>
    </citation>
    <scope>NUCLEOTIDE SEQUENCE</scope>
    <source>
        <strain evidence="13">20211129_DDA</strain>
        <tissue evidence="13">Liver</tissue>
    </source>
</reference>
<dbReference type="PANTHER" id="PTHR44899">
    <property type="entry name" value="CAMK FAMILY PROTEIN KINASE"/>
    <property type="match status" value="1"/>
</dbReference>
<dbReference type="Gene3D" id="1.10.510.10">
    <property type="entry name" value="Transferase(Phosphotransferase) domain 1"/>
    <property type="match status" value="1"/>
</dbReference>
<dbReference type="PROSITE" id="PS00107">
    <property type="entry name" value="PROTEIN_KINASE_ATP"/>
    <property type="match status" value="1"/>
</dbReference>
<proteinExistence type="inferred from homology"/>
<evidence type="ECO:0000256" key="6">
    <source>
        <dbReference type="ARBA" id="ARBA00022777"/>
    </source>
</evidence>
<dbReference type="SUPFAM" id="SSF56112">
    <property type="entry name" value="Protein kinase-like (PK-like)"/>
    <property type="match status" value="1"/>
</dbReference>
<evidence type="ECO:0000256" key="9">
    <source>
        <dbReference type="ARBA" id="ARBA00048679"/>
    </source>
</evidence>
<evidence type="ECO:0000256" key="5">
    <source>
        <dbReference type="ARBA" id="ARBA00022741"/>
    </source>
</evidence>
<dbReference type="InterPro" id="IPR017441">
    <property type="entry name" value="Protein_kinase_ATP_BS"/>
</dbReference>
<feature type="compositionally biased region" description="Basic and acidic residues" evidence="11">
    <location>
        <begin position="340"/>
        <end position="349"/>
    </location>
</feature>
<dbReference type="CDD" id="cd08215">
    <property type="entry name" value="STKc_Nek"/>
    <property type="match status" value="1"/>
</dbReference>
<feature type="region of interest" description="Disordered" evidence="11">
    <location>
        <begin position="315"/>
        <end position="364"/>
    </location>
</feature>
<dbReference type="EMBL" id="JANPWB010000014">
    <property type="protein sequence ID" value="KAJ1101192.1"/>
    <property type="molecule type" value="Genomic_DNA"/>
</dbReference>
<accession>A0AAV7MFD0</accession>
<evidence type="ECO:0000259" key="12">
    <source>
        <dbReference type="PROSITE" id="PS50011"/>
    </source>
</evidence>
<dbReference type="PANTHER" id="PTHR44899:SF3">
    <property type="entry name" value="SERINE_THREONINE-PROTEIN KINASE NEK1"/>
    <property type="match status" value="1"/>
</dbReference>
<dbReference type="Proteomes" id="UP001066276">
    <property type="component" value="Chromosome 10"/>
</dbReference>
<feature type="binding site" evidence="10">
    <location>
        <position position="33"/>
    </location>
    <ligand>
        <name>ATP</name>
        <dbReference type="ChEBI" id="CHEBI:30616"/>
    </ligand>
</feature>
<evidence type="ECO:0000313" key="13">
    <source>
        <dbReference type="EMBL" id="KAJ1101192.1"/>
    </source>
</evidence>
<dbReference type="FunFam" id="1.10.510.10:FF:001332">
    <property type="entry name" value="Serine/threonine-protein kinase Nek1"/>
    <property type="match status" value="1"/>
</dbReference>
<dbReference type="InterPro" id="IPR051131">
    <property type="entry name" value="NEK_Ser/Thr_kinase_NIMA"/>
</dbReference>
<dbReference type="GO" id="GO:0004674">
    <property type="term" value="F:protein serine/threonine kinase activity"/>
    <property type="evidence" value="ECO:0007669"/>
    <property type="project" value="UniProtKB-KW"/>
</dbReference>
<keyword evidence="3" id="KW-0723">Serine/threonine-protein kinase</keyword>
<dbReference type="GO" id="GO:0005524">
    <property type="term" value="F:ATP binding"/>
    <property type="evidence" value="ECO:0007669"/>
    <property type="project" value="UniProtKB-UniRule"/>
</dbReference>
<dbReference type="InterPro" id="IPR008271">
    <property type="entry name" value="Ser/Thr_kinase_AS"/>
</dbReference>
<feature type="compositionally biased region" description="Acidic residues" evidence="11">
    <location>
        <begin position="330"/>
        <end position="339"/>
    </location>
</feature>
<comment type="caution">
    <text evidence="13">The sequence shown here is derived from an EMBL/GenBank/DDBJ whole genome shotgun (WGS) entry which is preliminary data.</text>
</comment>
<keyword evidence="4" id="KW-0808">Transferase</keyword>
<keyword evidence="6" id="KW-0418">Kinase</keyword>
<dbReference type="EC" id="2.7.11.1" evidence="2"/>
<evidence type="ECO:0000256" key="7">
    <source>
        <dbReference type="ARBA" id="ARBA00022840"/>
    </source>
</evidence>
<gene>
    <name evidence="13" type="ORF">NDU88_006264</name>
</gene>
<evidence type="ECO:0000256" key="3">
    <source>
        <dbReference type="ARBA" id="ARBA00022527"/>
    </source>
</evidence>
<evidence type="ECO:0000256" key="4">
    <source>
        <dbReference type="ARBA" id="ARBA00022679"/>
    </source>
</evidence>
<comment type="similarity">
    <text evidence="1">Belongs to the protein kinase superfamily. NEK Ser/Thr protein kinase family. NIMA subfamily.</text>
</comment>
<dbReference type="PROSITE" id="PS00108">
    <property type="entry name" value="PROTEIN_KINASE_ST"/>
    <property type="match status" value="1"/>
</dbReference>